<dbReference type="InterPro" id="IPR036188">
    <property type="entry name" value="FAD/NAD-bd_sf"/>
</dbReference>
<dbReference type="GO" id="GO:0050131">
    <property type="term" value="F:N-methyl-L-amino-acid oxidase activity"/>
    <property type="evidence" value="ECO:0007669"/>
    <property type="project" value="UniProtKB-EC"/>
</dbReference>
<comment type="cofactor">
    <cofactor evidence="1">
        <name>FAD</name>
        <dbReference type="ChEBI" id="CHEBI:57692"/>
    </cofactor>
</comment>
<evidence type="ECO:0000256" key="1">
    <source>
        <dbReference type="ARBA" id="ARBA00001974"/>
    </source>
</evidence>
<evidence type="ECO:0000256" key="4">
    <source>
        <dbReference type="ARBA" id="ARBA00023002"/>
    </source>
</evidence>
<dbReference type="AlphaFoldDB" id="A0A844CCJ2"/>
<keyword evidence="2" id="KW-0285">Flavoprotein</keyword>
<reference evidence="7 8" key="1">
    <citation type="submission" date="2019-11" db="EMBL/GenBank/DDBJ databases">
        <title>Characterisation of Fundicoccus ignavus gen. nov. sp. nov., a novel genus of the family Aerococcaceae from bulk tank milk.</title>
        <authorList>
            <person name="Siebert A."/>
            <person name="Huptas C."/>
            <person name="Wenning M."/>
            <person name="Scherer S."/>
            <person name="Doll E.V."/>
        </authorList>
    </citation>
    <scope>NUCLEOTIDE SEQUENCE [LARGE SCALE GENOMIC DNA]</scope>
    <source>
        <strain evidence="7 8">DSM 109652</strain>
    </source>
</reference>
<dbReference type="PANTHER" id="PTHR10961">
    <property type="entry name" value="PEROXISOMAL SARCOSINE OXIDASE"/>
    <property type="match status" value="1"/>
</dbReference>
<evidence type="ECO:0000256" key="3">
    <source>
        <dbReference type="ARBA" id="ARBA00022827"/>
    </source>
</evidence>
<protein>
    <submittedName>
        <fullName evidence="7">N-methyl-L-tryptophan oxidase</fullName>
        <ecNumber evidence="7">1.5.3.2</ecNumber>
    </submittedName>
</protein>
<accession>A0A844CCJ2</accession>
<dbReference type="SUPFAM" id="SSF51905">
    <property type="entry name" value="FAD/NAD(P)-binding domain"/>
    <property type="match status" value="1"/>
</dbReference>
<comment type="caution">
    <text evidence="7">The sequence shown here is derived from an EMBL/GenBank/DDBJ whole genome shotgun (WGS) entry which is preliminary data.</text>
</comment>
<dbReference type="EC" id="1.5.3.2" evidence="7"/>
<dbReference type="GO" id="GO:0050660">
    <property type="term" value="F:flavin adenine dinucleotide binding"/>
    <property type="evidence" value="ECO:0007669"/>
    <property type="project" value="InterPro"/>
</dbReference>
<dbReference type="GO" id="GO:0005829">
    <property type="term" value="C:cytosol"/>
    <property type="evidence" value="ECO:0007669"/>
    <property type="project" value="TreeGrafter"/>
</dbReference>
<dbReference type="RefSeq" id="WP_216650275.1">
    <property type="nucleotide sequence ID" value="NZ_WJQT01000007.1"/>
</dbReference>
<sequence length="375" mass="41541">MHYDVIVVGAGSMGMAAGYFLAKSGKRTLLIDSFNPPHNKGSHHGETRIIRHAYGEGVEYVPLALKAQELWKDLEKKTGKQLFIQTGVLNAGLKDTDFTQNIISSSKAYSLPLEVLNSSEVNKRWPGITLPNMYVGCFEPTSGVLKSVECIEAYRELAEQNGATILTNSKVKELSVHDKRVTVKTEKQTFTADALVVSAGSWSGSLLSMLDLNLPLNPVRKTFAWFDADENLYNYKDFPAFSFETSQGLYYGFPSINGSGLKVGRHDGGETINPDEAIPEFGELEEDTTDLSQFLHDYMPSTQQLKYGKTCMYTRTPDEDFIIDLHPNYSNVAIASGFSGHGFKFSSVVGQILSELIISGRTNQNITPFSINRFK</sequence>
<dbReference type="InterPro" id="IPR006076">
    <property type="entry name" value="FAD-dep_OxRdtase"/>
</dbReference>
<feature type="transmembrane region" description="Helical" evidence="5">
    <location>
        <begin position="6"/>
        <end position="22"/>
    </location>
</feature>
<dbReference type="Gene3D" id="3.30.9.10">
    <property type="entry name" value="D-Amino Acid Oxidase, subunit A, domain 2"/>
    <property type="match status" value="1"/>
</dbReference>
<feature type="domain" description="FAD dependent oxidoreductase" evidence="6">
    <location>
        <begin position="4"/>
        <end position="356"/>
    </location>
</feature>
<organism evidence="7 8">
    <name type="scientific">Fundicoccus ignavus</name>
    <dbReference type="NCBI Taxonomy" id="2664442"/>
    <lineage>
        <taxon>Bacteria</taxon>
        <taxon>Bacillati</taxon>
        <taxon>Bacillota</taxon>
        <taxon>Bacilli</taxon>
        <taxon>Lactobacillales</taxon>
        <taxon>Aerococcaceae</taxon>
        <taxon>Fundicoccus</taxon>
    </lineage>
</organism>
<evidence type="ECO:0000259" key="6">
    <source>
        <dbReference type="Pfam" id="PF01266"/>
    </source>
</evidence>
<dbReference type="EMBL" id="WJQT01000007">
    <property type="protein sequence ID" value="MRJ47231.1"/>
    <property type="molecule type" value="Genomic_DNA"/>
</dbReference>
<dbReference type="Pfam" id="PF01266">
    <property type="entry name" value="DAO"/>
    <property type="match status" value="1"/>
</dbReference>
<dbReference type="SUPFAM" id="SSF54373">
    <property type="entry name" value="FAD-linked reductases, C-terminal domain"/>
    <property type="match status" value="1"/>
</dbReference>
<evidence type="ECO:0000256" key="2">
    <source>
        <dbReference type="ARBA" id="ARBA00022630"/>
    </source>
</evidence>
<dbReference type="NCBIfam" id="NF008425">
    <property type="entry name" value="PRK11259.1"/>
    <property type="match status" value="1"/>
</dbReference>
<gene>
    <name evidence="7" type="primary">solA</name>
    <name evidence="7" type="ORF">GF867_06605</name>
</gene>
<keyword evidence="4 7" id="KW-0560">Oxidoreductase</keyword>
<keyword evidence="5" id="KW-0472">Membrane</keyword>
<keyword evidence="3" id="KW-0274">FAD</keyword>
<dbReference type="PANTHER" id="PTHR10961:SF7">
    <property type="entry name" value="FAD DEPENDENT OXIDOREDUCTASE DOMAIN-CONTAINING PROTEIN"/>
    <property type="match status" value="1"/>
</dbReference>
<dbReference type="InterPro" id="IPR045170">
    <property type="entry name" value="MTOX"/>
</dbReference>
<proteinExistence type="predicted"/>
<evidence type="ECO:0000313" key="8">
    <source>
        <dbReference type="Proteomes" id="UP000440066"/>
    </source>
</evidence>
<dbReference type="GO" id="GO:0008115">
    <property type="term" value="F:sarcosine oxidase activity"/>
    <property type="evidence" value="ECO:0007669"/>
    <property type="project" value="TreeGrafter"/>
</dbReference>
<keyword evidence="5" id="KW-0812">Transmembrane</keyword>
<name>A0A844CCJ2_9LACT</name>
<dbReference type="Gene3D" id="3.50.50.60">
    <property type="entry name" value="FAD/NAD(P)-binding domain"/>
    <property type="match status" value="1"/>
</dbReference>
<evidence type="ECO:0000256" key="5">
    <source>
        <dbReference type="SAM" id="Phobius"/>
    </source>
</evidence>
<evidence type="ECO:0000313" key="7">
    <source>
        <dbReference type="EMBL" id="MRJ47231.1"/>
    </source>
</evidence>
<dbReference type="Proteomes" id="UP000440066">
    <property type="component" value="Unassembled WGS sequence"/>
</dbReference>
<keyword evidence="5" id="KW-1133">Transmembrane helix</keyword>